<accession>A0ABP0KTV9</accession>
<evidence type="ECO:0000313" key="1">
    <source>
        <dbReference type="EMBL" id="CAK9030328.1"/>
    </source>
</evidence>
<proteinExistence type="predicted"/>
<protein>
    <submittedName>
        <fullName evidence="1">Uncharacterized protein</fullName>
    </submittedName>
</protein>
<sequence>MHRLYGHALKAAPNVPSRDALFVPAGWDSRERVDKTASALEGGLDRAYESVVLSLEPPPPPPREPSVWT</sequence>
<reference evidence="1 2" key="1">
    <citation type="submission" date="2024-02" db="EMBL/GenBank/DDBJ databases">
        <authorList>
            <person name="Chen Y."/>
            <person name="Shah S."/>
            <person name="Dougan E. K."/>
            <person name="Thang M."/>
            <person name="Chan C."/>
        </authorList>
    </citation>
    <scope>NUCLEOTIDE SEQUENCE [LARGE SCALE GENOMIC DNA]</scope>
</reference>
<dbReference type="Proteomes" id="UP001642484">
    <property type="component" value="Unassembled WGS sequence"/>
</dbReference>
<keyword evidence="2" id="KW-1185">Reference proteome</keyword>
<name>A0ABP0KTV9_9DINO</name>
<evidence type="ECO:0000313" key="2">
    <source>
        <dbReference type="Proteomes" id="UP001642484"/>
    </source>
</evidence>
<gene>
    <name evidence="1" type="ORF">CCMP2556_LOCUS17823</name>
</gene>
<comment type="caution">
    <text evidence="1">The sequence shown here is derived from an EMBL/GenBank/DDBJ whole genome shotgun (WGS) entry which is preliminary data.</text>
</comment>
<organism evidence="1 2">
    <name type="scientific">Durusdinium trenchii</name>
    <dbReference type="NCBI Taxonomy" id="1381693"/>
    <lineage>
        <taxon>Eukaryota</taxon>
        <taxon>Sar</taxon>
        <taxon>Alveolata</taxon>
        <taxon>Dinophyceae</taxon>
        <taxon>Suessiales</taxon>
        <taxon>Symbiodiniaceae</taxon>
        <taxon>Durusdinium</taxon>
    </lineage>
</organism>
<dbReference type="EMBL" id="CAXAMN010010001">
    <property type="protein sequence ID" value="CAK9030328.1"/>
    <property type="molecule type" value="Genomic_DNA"/>
</dbReference>